<reference evidence="2" key="2">
    <citation type="submission" date="2020-09" db="EMBL/GenBank/DDBJ databases">
        <authorList>
            <person name="Sun Q."/>
            <person name="Kim S."/>
        </authorList>
    </citation>
    <scope>NUCLEOTIDE SEQUENCE</scope>
    <source>
        <strain evidence="2">KCTC 32501</strain>
    </source>
</reference>
<comment type="caution">
    <text evidence="2">The sequence shown here is derived from an EMBL/GenBank/DDBJ whole genome shotgun (WGS) entry which is preliminary data.</text>
</comment>
<gene>
    <name evidence="2" type="ORF">GCM10009007_20880</name>
</gene>
<feature type="chain" id="PRO_5035265466" evidence="1">
    <location>
        <begin position="25"/>
        <end position="109"/>
    </location>
</feature>
<keyword evidence="1" id="KW-0732">Signal</keyword>
<dbReference type="EMBL" id="BMZG01000017">
    <property type="protein sequence ID" value="GHA79780.1"/>
    <property type="molecule type" value="Genomic_DNA"/>
</dbReference>
<dbReference type="AlphaFoldDB" id="A0A8J3G107"/>
<organism evidence="2 3">
    <name type="scientific">Formosimonas limnophila</name>
    <dbReference type="NCBI Taxonomy" id="1384487"/>
    <lineage>
        <taxon>Bacteria</taxon>
        <taxon>Pseudomonadati</taxon>
        <taxon>Pseudomonadota</taxon>
        <taxon>Betaproteobacteria</taxon>
        <taxon>Burkholderiales</taxon>
        <taxon>Burkholderiaceae</taxon>
        <taxon>Formosimonas</taxon>
    </lineage>
</organism>
<proteinExistence type="predicted"/>
<evidence type="ECO:0000313" key="2">
    <source>
        <dbReference type="EMBL" id="GHA79780.1"/>
    </source>
</evidence>
<dbReference type="RefSeq" id="WP_189493913.1">
    <property type="nucleotide sequence ID" value="NZ_BMZG01000017.1"/>
</dbReference>
<name>A0A8J3G107_9BURK</name>
<keyword evidence="3" id="KW-1185">Reference proteome</keyword>
<dbReference type="Proteomes" id="UP000614287">
    <property type="component" value="Unassembled WGS sequence"/>
</dbReference>
<evidence type="ECO:0000256" key="1">
    <source>
        <dbReference type="SAM" id="SignalP"/>
    </source>
</evidence>
<accession>A0A8J3G107</accession>
<feature type="signal peptide" evidence="1">
    <location>
        <begin position="1"/>
        <end position="24"/>
    </location>
</feature>
<sequence>MKKAVMAFVMLLSSVFLANSVAFADDVKIQEPTPVTAAAPATSSIFEMGKQAAAQSPEACAQAQLLSQAELDDTKGAAPRSYTYTCVTCGARHGGVYSPYYCFNCWGKR</sequence>
<protein>
    <submittedName>
        <fullName evidence="2">Uncharacterized protein</fullName>
    </submittedName>
</protein>
<reference evidence="2" key="1">
    <citation type="journal article" date="2014" name="Int. J. Syst. Evol. Microbiol.">
        <title>Complete genome sequence of Corynebacterium casei LMG S-19264T (=DSM 44701T), isolated from a smear-ripened cheese.</title>
        <authorList>
            <consortium name="US DOE Joint Genome Institute (JGI-PGF)"/>
            <person name="Walter F."/>
            <person name="Albersmeier A."/>
            <person name="Kalinowski J."/>
            <person name="Ruckert C."/>
        </authorList>
    </citation>
    <scope>NUCLEOTIDE SEQUENCE</scope>
    <source>
        <strain evidence="2">KCTC 32501</strain>
    </source>
</reference>
<evidence type="ECO:0000313" key="3">
    <source>
        <dbReference type="Proteomes" id="UP000614287"/>
    </source>
</evidence>